<dbReference type="SUPFAM" id="SSF46689">
    <property type="entry name" value="Homeodomain-like"/>
    <property type="match status" value="1"/>
</dbReference>
<dbReference type="InterPro" id="IPR050624">
    <property type="entry name" value="HTH-type_Tx_Regulator"/>
</dbReference>
<name>A0A1T5C146_9FLAO</name>
<dbReference type="SUPFAM" id="SSF48498">
    <property type="entry name" value="Tetracyclin repressor-like, C-terminal domain"/>
    <property type="match status" value="1"/>
</dbReference>
<organism evidence="4 5">
    <name type="scientific">Maribacter arcticus</name>
    <dbReference type="NCBI Taxonomy" id="561365"/>
    <lineage>
        <taxon>Bacteria</taxon>
        <taxon>Pseudomonadati</taxon>
        <taxon>Bacteroidota</taxon>
        <taxon>Flavobacteriia</taxon>
        <taxon>Flavobacteriales</taxon>
        <taxon>Flavobacteriaceae</taxon>
        <taxon>Maribacter</taxon>
    </lineage>
</organism>
<dbReference type="InterPro" id="IPR001647">
    <property type="entry name" value="HTH_TetR"/>
</dbReference>
<feature type="domain" description="HTH tetR-type" evidence="3">
    <location>
        <begin position="16"/>
        <end position="76"/>
    </location>
</feature>
<evidence type="ECO:0000313" key="4">
    <source>
        <dbReference type="EMBL" id="SKB53131.1"/>
    </source>
</evidence>
<dbReference type="GO" id="GO:0003677">
    <property type="term" value="F:DNA binding"/>
    <property type="evidence" value="ECO:0007669"/>
    <property type="project" value="UniProtKB-UniRule"/>
</dbReference>
<keyword evidence="1 2" id="KW-0238">DNA-binding</keyword>
<sequence length="218" mass="25281">METFLVFKVSCPIFAPVMKEKIRDAASDLFLERGFKSITMDDIANEIGISKKTIYSEYSNKTSLVEDCVMNKFCHLSDGIDLIIAMDKNAIEELYEIKKYVMSHLNDEKSSPQFQLMKYYPKIHKSLKLMQFEKMHKCVLSNVERGLEQELFRGNIDPEFIARIYFTGMNSIKDQNIFPLPLFPVSKLMDSFLEYHLRGIVTPKGKKILNLIINSNQL</sequence>
<dbReference type="PROSITE" id="PS50977">
    <property type="entry name" value="HTH_TETR_2"/>
    <property type="match status" value="1"/>
</dbReference>
<gene>
    <name evidence="4" type="ORF">SAMN05660866_02001</name>
</gene>
<protein>
    <submittedName>
        <fullName evidence="4">Transcriptional regulator, TetR family</fullName>
    </submittedName>
</protein>
<evidence type="ECO:0000256" key="1">
    <source>
        <dbReference type="ARBA" id="ARBA00023125"/>
    </source>
</evidence>
<dbReference type="Proteomes" id="UP000190339">
    <property type="component" value="Unassembled WGS sequence"/>
</dbReference>
<dbReference type="InterPro" id="IPR009057">
    <property type="entry name" value="Homeodomain-like_sf"/>
</dbReference>
<dbReference type="Gene3D" id="1.10.357.10">
    <property type="entry name" value="Tetracycline Repressor, domain 2"/>
    <property type="match status" value="1"/>
</dbReference>
<keyword evidence="5" id="KW-1185">Reference proteome</keyword>
<reference evidence="5" key="1">
    <citation type="submission" date="2017-02" db="EMBL/GenBank/DDBJ databases">
        <authorList>
            <person name="Varghese N."/>
            <person name="Submissions S."/>
        </authorList>
    </citation>
    <scope>NUCLEOTIDE SEQUENCE [LARGE SCALE GENOMIC DNA]</scope>
    <source>
        <strain evidence="5">DSM 23546</strain>
    </source>
</reference>
<dbReference type="PANTHER" id="PTHR43479">
    <property type="entry name" value="ACREF/ENVCD OPERON REPRESSOR-RELATED"/>
    <property type="match status" value="1"/>
</dbReference>
<dbReference type="PANTHER" id="PTHR43479:SF11">
    <property type="entry name" value="ACREF_ENVCD OPERON REPRESSOR-RELATED"/>
    <property type="match status" value="1"/>
</dbReference>
<accession>A0A1T5C146</accession>
<dbReference type="PRINTS" id="PR00455">
    <property type="entry name" value="HTHTETR"/>
</dbReference>
<dbReference type="InterPro" id="IPR036271">
    <property type="entry name" value="Tet_transcr_reg_TetR-rel_C_sf"/>
</dbReference>
<dbReference type="EMBL" id="FUYL01000005">
    <property type="protein sequence ID" value="SKB53131.1"/>
    <property type="molecule type" value="Genomic_DNA"/>
</dbReference>
<dbReference type="AlphaFoldDB" id="A0A1T5C146"/>
<feature type="DNA-binding region" description="H-T-H motif" evidence="2">
    <location>
        <begin position="39"/>
        <end position="58"/>
    </location>
</feature>
<proteinExistence type="predicted"/>
<evidence type="ECO:0000313" key="5">
    <source>
        <dbReference type="Proteomes" id="UP000190339"/>
    </source>
</evidence>
<evidence type="ECO:0000256" key="2">
    <source>
        <dbReference type="PROSITE-ProRule" id="PRU00335"/>
    </source>
</evidence>
<evidence type="ECO:0000259" key="3">
    <source>
        <dbReference type="PROSITE" id="PS50977"/>
    </source>
</evidence>
<dbReference type="Gene3D" id="1.10.10.60">
    <property type="entry name" value="Homeodomain-like"/>
    <property type="match status" value="1"/>
</dbReference>
<dbReference type="STRING" id="561365.SAMN05660866_02001"/>
<dbReference type="Pfam" id="PF00440">
    <property type="entry name" value="TetR_N"/>
    <property type="match status" value="1"/>
</dbReference>